<evidence type="ECO:0000313" key="2">
    <source>
        <dbReference type="EMBL" id="SMF54979.1"/>
    </source>
</evidence>
<name>A0A1Y6CB10_9BACT</name>
<feature type="chain" id="PRO_5013006458" evidence="1">
    <location>
        <begin position="21"/>
        <end position="197"/>
    </location>
</feature>
<gene>
    <name evidence="2" type="ORF">SAMN06296036_11764</name>
</gene>
<sequence>MKFMGLWLMIGAFSCLSATALGTELKGINPGRDTLVRLPKAPKKVARVRLGVKLVPYKKLVVTDKGGVNRIGFAKTSPLKRNLRSRIERSTHFYIDRWHIELQPKAWDKASMTLKYRVRLYKQYGQSRDLEEQIGYTDVAGILEGSRFVYNFKGTTAIKFKNKSGQPIVELYIQEPFGPARSMDMARFKPSQLKPSK</sequence>
<proteinExistence type="predicted"/>
<dbReference type="Proteomes" id="UP000192907">
    <property type="component" value="Unassembled WGS sequence"/>
</dbReference>
<keyword evidence="3" id="KW-1185">Reference proteome</keyword>
<feature type="signal peptide" evidence="1">
    <location>
        <begin position="1"/>
        <end position="20"/>
    </location>
</feature>
<organism evidence="2 3">
    <name type="scientific">Pseudobacteriovorax antillogorgiicola</name>
    <dbReference type="NCBI Taxonomy" id="1513793"/>
    <lineage>
        <taxon>Bacteria</taxon>
        <taxon>Pseudomonadati</taxon>
        <taxon>Bdellovibrionota</taxon>
        <taxon>Oligoflexia</taxon>
        <taxon>Oligoflexales</taxon>
        <taxon>Pseudobacteriovoracaceae</taxon>
        <taxon>Pseudobacteriovorax</taxon>
    </lineage>
</organism>
<dbReference type="OrthoDB" id="10003499at2"/>
<evidence type="ECO:0000256" key="1">
    <source>
        <dbReference type="SAM" id="SignalP"/>
    </source>
</evidence>
<dbReference type="EMBL" id="FWZT01000017">
    <property type="protein sequence ID" value="SMF54979.1"/>
    <property type="molecule type" value="Genomic_DNA"/>
</dbReference>
<evidence type="ECO:0000313" key="3">
    <source>
        <dbReference type="Proteomes" id="UP000192907"/>
    </source>
</evidence>
<dbReference type="RefSeq" id="WP_132322098.1">
    <property type="nucleotide sequence ID" value="NZ_FWZT01000017.1"/>
</dbReference>
<protein>
    <submittedName>
        <fullName evidence="2">Uncharacterized protein</fullName>
    </submittedName>
</protein>
<accession>A0A1Y6CB10</accession>
<keyword evidence="1" id="KW-0732">Signal</keyword>
<dbReference type="STRING" id="1513793.SAMN06296036_11764"/>
<dbReference type="AlphaFoldDB" id="A0A1Y6CB10"/>
<dbReference type="PROSITE" id="PS51257">
    <property type="entry name" value="PROKAR_LIPOPROTEIN"/>
    <property type="match status" value="1"/>
</dbReference>
<reference evidence="3" key="1">
    <citation type="submission" date="2017-04" db="EMBL/GenBank/DDBJ databases">
        <authorList>
            <person name="Varghese N."/>
            <person name="Submissions S."/>
        </authorList>
    </citation>
    <scope>NUCLEOTIDE SEQUENCE [LARGE SCALE GENOMIC DNA]</scope>
    <source>
        <strain evidence="3">RKEM611</strain>
    </source>
</reference>